<evidence type="ECO:0000256" key="1">
    <source>
        <dbReference type="PROSITE-ProRule" id="PRU00339"/>
    </source>
</evidence>
<dbReference type="PANTHER" id="PTHR13627:SF31">
    <property type="entry name" value="RIBITOL 5-PHOSPHATE TRANSFERASE FKRP"/>
    <property type="match status" value="1"/>
</dbReference>
<dbReference type="PROSITE" id="PS50005">
    <property type="entry name" value="TPR"/>
    <property type="match status" value="1"/>
</dbReference>
<sequence>MATDAQADQPARGERRWQDALRSGLRCLAAGLPDEAISVLDEASSLWPDHLPILQSLAAAHLRAGHASDALTVFANILATNPRDAQALHGKGLALHLLEDRENALNAFRYAVTAQPHAWRSLQSIADITPREEERLDAIARAARLLCHLCEDPAVQPILFVRCMNALLDAGRDENAVGFVRQNFARFEDQSTAYACLARACYETGDYRAALEHRQNSLVFSAPGAAKISPRPQFKPDAAIAALLKVFAIFQASGVTPFLAAGTLLGFHRNGGPLVYDRDVDIGVLSSPGTAPDIYRILREDPGLMLARRARPNDQYFALNVDGTGVDVFIYEQREDKLHCGLGSLPGDIAWRFSAFGLKKAVYGGRTWTVPDNPDRYLAETYGPGWRTPDRAFASVLSSPALFSTDPYARAYYALIRAETSRRIGDVEKARRLLQQSPLPVLLPQINEDTA</sequence>
<gene>
    <name evidence="2" type="ORF">HOC_13334</name>
</gene>
<dbReference type="SUPFAM" id="SSF48452">
    <property type="entry name" value="TPR-like"/>
    <property type="match status" value="1"/>
</dbReference>
<dbReference type="eggNOG" id="COG3475">
    <property type="taxonomic scope" value="Bacteria"/>
</dbReference>
<dbReference type="RefSeq" id="WP_035539400.1">
    <property type="nucleotide sequence ID" value="NZ_ARYL01000020.1"/>
</dbReference>
<dbReference type="SMART" id="SM00028">
    <property type="entry name" value="TPR"/>
    <property type="match status" value="3"/>
</dbReference>
<feature type="repeat" description="TPR" evidence="1">
    <location>
        <begin position="85"/>
        <end position="118"/>
    </location>
</feature>
<dbReference type="Gene3D" id="1.25.40.10">
    <property type="entry name" value="Tetratricopeptide repeat domain"/>
    <property type="match status" value="1"/>
</dbReference>
<organism evidence="2 3">
    <name type="scientific">Hyphomonas oceanitis SCH89</name>
    <dbReference type="NCBI Taxonomy" id="1280953"/>
    <lineage>
        <taxon>Bacteria</taxon>
        <taxon>Pseudomonadati</taxon>
        <taxon>Pseudomonadota</taxon>
        <taxon>Alphaproteobacteria</taxon>
        <taxon>Hyphomonadales</taxon>
        <taxon>Hyphomonadaceae</taxon>
        <taxon>Hyphomonas</taxon>
    </lineage>
</organism>
<dbReference type="InterPro" id="IPR019734">
    <property type="entry name" value="TPR_rpt"/>
</dbReference>
<dbReference type="AlphaFoldDB" id="A0A059G506"/>
<proteinExistence type="predicted"/>
<accession>A0A059G506</accession>
<reference evidence="2 3" key="1">
    <citation type="journal article" date="2014" name="Antonie Van Leeuwenhoek">
        <title>Hyphomonas beringensis sp. nov. and Hyphomonas chukchiensis sp. nov., isolated from surface seawater of the Bering Sea and Chukchi Sea.</title>
        <authorList>
            <person name="Li C."/>
            <person name="Lai Q."/>
            <person name="Li G."/>
            <person name="Dong C."/>
            <person name="Wang J."/>
            <person name="Liao Y."/>
            <person name="Shao Z."/>
        </authorList>
    </citation>
    <scope>NUCLEOTIDE SEQUENCE [LARGE SCALE GENOMIC DNA]</scope>
    <source>
        <strain evidence="2 3">SCH89</strain>
    </source>
</reference>
<evidence type="ECO:0000313" key="2">
    <source>
        <dbReference type="EMBL" id="KDA01902.1"/>
    </source>
</evidence>
<dbReference type="InterPro" id="IPR011990">
    <property type="entry name" value="TPR-like_helical_dom_sf"/>
</dbReference>
<dbReference type="STRING" id="1280953.HOC_13334"/>
<name>A0A059G506_9PROT</name>
<dbReference type="InterPro" id="IPR052613">
    <property type="entry name" value="LicD_transferase"/>
</dbReference>
<dbReference type="OrthoDB" id="7858913at2"/>
<dbReference type="EMBL" id="ARYL01000020">
    <property type="protein sequence ID" value="KDA01902.1"/>
    <property type="molecule type" value="Genomic_DNA"/>
</dbReference>
<evidence type="ECO:0000313" key="3">
    <source>
        <dbReference type="Proteomes" id="UP000024942"/>
    </source>
</evidence>
<dbReference type="Pfam" id="PF14559">
    <property type="entry name" value="TPR_19"/>
    <property type="match status" value="1"/>
</dbReference>
<dbReference type="PANTHER" id="PTHR13627">
    <property type="entry name" value="FUKUTIN RELATED PROTEIN"/>
    <property type="match status" value="1"/>
</dbReference>
<protein>
    <submittedName>
        <fullName evidence="2">Uncharacterized protein</fullName>
    </submittedName>
</protein>
<keyword evidence="3" id="KW-1185">Reference proteome</keyword>
<comment type="caution">
    <text evidence="2">The sequence shown here is derived from an EMBL/GenBank/DDBJ whole genome shotgun (WGS) entry which is preliminary data.</text>
</comment>
<dbReference type="Proteomes" id="UP000024942">
    <property type="component" value="Unassembled WGS sequence"/>
</dbReference>
<keyword evidence="1" id="KW-0802">TPR repeat</keyword>
<dbReference type="PATRIC" id="fig|1280953.3.peg.2684"/>